<keyword evidence="1" id="KW-0472">Membrane</keyword>
<dbReference type="InterPro" id="IPR029027">
    <property type="entry name" value="Single_a-helix_sf"/>
</dbReference>
<dbReference type="Gene3D" id="1.20.5.220">
    <property type="match status" value="1"/>
</dbReference>
<dbReference type="GO" id="GO:0005743">
    <property type="term" value="C:mitochondrial inner membrane"/>
    <property type="evidence" value="ECO:0007669"/>
    <property type="project" value="TreeGrafter"/>
</dbReference>
<sequence>MLGRLGKKHLEMATSFVTSAAGFGGTAFLGLLYFTDWKVFVTYIPIYNTKFPKEEEKKSYQLYYPKQSLHALQHITVAN</sequence>
<proteinExistence type="predicted"/>
<dbReference type="PANTHER" id="PTHR15420:SF2">
    <property type="entry name" value="CYTOCHROME B-C1 COMPLEX SUBUNIT 10"/>
    <property type="match status" value="1"/>
</dbReference>
<dbReference type="EMBL" id="CAJHNJ030000047">
    <property type="protein sequence ID" value="CAG9132140.1"/>
    <property type="molecule type" value="Genomic_DNA"/>
</dbReference>
<evidence type="ECO:0000256" key="1">
    <source>
        <dbReference type="SAM" id="Phobius"/>
    </source>
</evidence>
<keyword evidence="1" id="KW-0812">Transmembrane</keyword>
<dbReference type="Pfam" id="PF08997">
    <property type="entry name" value="UCR_6-4kD"/>
    <property type="match status" value="1"/>
</dbReference>
<organism evidence="2 3">
    <name type="scientific">Plutella xylostella</name>
    <name type="common">Diamondback moth</name>
    <name type="synonym">Plutella maculipennis</name>
    <dbReference type="NCBI Taxonomy" id="51655"/>
    <lineage>
        <taxon>Eukaryota</taxon>
        <taxon>Metazoa</taxon>
        <taxon>Ecdysozoa</taxon>
        <taxon>Arthropoda</taxon>
        <taxon>Hexapoda</taxon>
        <taxon>Insecta</taxon>
        <taxon>Pterygota</taxon>
        <taxon>Neoptera</taxon>
        <taxon>Endopterygota</taxon>
        <taxon>Lepidoptera</taxon>
        <taxon>Glossata</taxon>
        <taxon>Ditrysia</taxon>
        <taxon>Yponomeutoidea</taxon>
        <taxon>Plutellidae</taxon>
        <taxon>Plutella</taxon>
    </lineage>
</organism>
<dbReference type="PANTHER" id="PTHR15420">
    <property type="entry name" value="UBIQUINOL-CYTOCHROME C REDUCTASE COMPLEX 6.4 KD PROTEIN"/>
    <property type="match status" value="1"/>
</dbReference>
<reference evidence="2" key="1">
    <citation type="submission" date="2020-11" db="EMBL/GenBank/DDBJ databases">
        <authorList>
            <person name="Whiteford S."/>
        </authorList>
    </citation>
    <scope>NUCLEOTIDE SEQUENCE</scope>
</reference>
<gene>
    <name evidence="2" type="ORF">PLXY2_LOCUS10575</name>
</gene>
<name>A0A8S4FVB8_PLUXY</name>
<dbReference type="GO" id="GO:0006122">
    <property type="term" value="P:mitochondrial electron transport, ubiquinol to cytochrome c"/>
    <property type="evidence" value="ECO:0007669"/>
    <property type="project" value="InterPro"/>
</dbReference>
<dbReference type="SUPFAM" id="SSF81518">
    <property type="entry name" value="Subunit XI (6.4 kDa protein) of cytochrome bc1 complex (Ubiquinol-cytochrome c reductase)"/>
    <property type="match status" value="1"/>
</dbReference>
<dbReference type="InterPro" id="IPR015089">
    <property type="entry name" value="UQCR"/>
</dbReference>
<keyword evidence="1" id="KW-1133">Transmembrane helix</keyword>
<keyword evidence="3" id="KW-1185">Reference proteome</keyword>
<dbReference type="AlphaFoldDB" id="A0A8S4FVB8"/>
<evidence type="ECO:0000313" key="2">
    <source>
        <dbReference type="EMBL" id="CAG9132140.1"/>
    </source>
</evidence>
<feature type="transmembrane region" description="Helical" evidence="1">
    <location>
        <begin position="12"/>
        <end position="34"/>
    </location>
</feature>
<comment type="caution">
    <text evidence="2">The sequence shown here is derived from an EMBL/GenBank/DDBJ whole genome shotgun (WGS) entry which is preliminary data.</text>
</comment>
<evidence type="ECO:0000313" key="3">
    <source>
        <dbReference type="Proteomes" id="UP000653454"/>
    </source>
</evidence>
<protein>
    <submittedName>
        <fullName evidence="2">(diamondback moth) hypothetical protein</fullName>
    </submittedName>
</protein>
<accession>A0A8S4FVB8</accession>
<dbReference type="Proteomes" id="UP000653454">
    <property type="component" value="Unassembled WGS sequence"/>
</dbReference>